<dbReference type="Pfam" id="PF05305">
    <property type="entry name" value="DUF732"/>
    <property type="match status" value="1"/>
</dbReference>
<organism evidence="3 4">
    <name type="scientific">Allocoleopsis franciscana PCC 7113</name>
    <dbReference type="NCBI Taxonomy" id="1173027"/>
    <lineage>
        <taxon>Bacteria</taxon>
        <taxon>Bacillati</taxon>
        <taxon>Cyanobacteriota</taxon>
        <taxon>Cyanophyceae</taxon>
        <taxon>Coleofasciculales</taxon>
        <taxon>Coleofasciculaceae</taxon>
        <taxon>Allocoleopsis</taxon>
        <taxon>Allocoleopsis franciscana</taxon>
    </lineage>
</organism>
<keyword evidence="4" id="KW-1185">Reference proteome</keyword>
<dbReference type="KEGG" id="mic:Mic7113_2993"/>
<dbReference type="OrthoDB" id="9902064at2"/>
<dbReference type="HOGENOM" id="CLU_1728747_0_0_3"/>
<gene>
    <name evidence="3" type="ORF">Mic7113_2993</name>
</gene>
<evidence type="ECO:0000313" key="3">
    <source>
        <dbReference type="EMBL" id="AFZ18766.1"/>
    </source>
</evidence>
<proteinExistence type="predicted"/>
<protein>
    <recommendedName>
        <fullName evidence="2">DUF732 domain-containing protein</fullName>
    </recommendedName>
</protein>
<name>K9WG41_9CYAN</name>
<dbReference type="AlphaFoldDB" id="K9WG41"/>
<reference evidence="3 4" key="1">
    <citation type="submission" date="2012-06" db="EMBL/GenBank/DDBJ databases">
        <title>Finished chromosome of genome of Microcoleus sp. PCC 7113.</title>
        <authorList>
            <consortium name="US DOE Joint Genome Institute"/>
            <person name="Gugger M."/>
            <person name="Coursin T."/>
            <person name="Rippka R."/>
            <person name="Tandeau De Marsac N."/>
            <person name="Huntemann M."/>
            <person name="Wei C.-L."/>
            <person name="Han J."/>
            <person name="Detter J.C."/>
            <person name="Han C."/>
            <person name="Tapia R."/>
            <person name="Chen A."/>
            <person name="Kyrpides N."/>
            <person name="Mavromatis K."/>
            <person name="Markowitz V."/>
            <person name="Szeto E."/>
            <person name="Ivanova N."/>
            <person name="Pagani I."/>
            <person name="Pati A."/>
            <person name="Goodwin L."/>
            <person name="Nordberg H.P."/>
            <person name="Cantor M.N."/>
            <person name="Hua S.X."/>
            <person name="Woyke T."/>
            <person name="Kerfeld C.A."/>
        </authorList>
    </citation>
    <scope>NUCLEOTIDE SEQUENCE [LARGE SCALE GENOMIC DNA]</scope>
    <source>
        <strain evidence="3 4">PCC 7113</strain>
    </source>
</reference>
<dbReference type="Proteomes" id="UP000010471">
    <property type="component" value="Chromosome"/>
</dbReference>
<sequence>MKGTVIRSVAILSLVVLLPGVAIAQSLSSPAQNFLEEPDSPCYVRQSDGTVIDLSSWCVKNPPAVLSPSASFVSNFRSLAKNYPPNIRQELNQYSEKHRDSAIASAKTTCRVLRYGGSQAELTRSRALAAYHSSPSEVAKQQITYALAINQYCPEFANR</sequence>
<dbReference type="eggNOG" id="ENOG5030RCH">
    <property type="taxonomic scope" value="Bacteria"/>
</dbReference>
<dbReference type="InterPro" id="IPR007969">
    <property type="entry name" value="DUF732"/>
</dbReference>
<feature type="signal peptide" evidence="1">
    <location>
        <begin position="1"/>
        <end position="24"/>
    </location>
</feature>
<keyword evidence="1" id="KW-0732">Signal</keyword>
<accession>K9WG41</accession>
<evidence type="ECO:0000259" key="2">
    <source>
        <dbReference type="Pfam" id="PF05305"/>
    </source>
</evidence>
<dbReference type="EMBL" id="CP003630">
    <property type="protein sequence ID" value="AFZ18766.1"/>
    <property type="molecule type" value="Genomic_DNA"/>
</dbReference>
<evidence type="ECO:0000256" key="1">
    <source>
        <dbReference type="SAM" id="SignalP"/>
    </source>
</evidence>
<dbReference type="RefSeq" id="WP_015182915.1">
    <property type="nucleotide sequence ID" value="NC_019738.1"/>
</dbReference>
<feature type="domain" description="DUF732" evidence="2">
    <location>
        <begin position="98"/>
        <end position="155"/>
    </location>
</feature>
<feature type="chain" id="PRO_5003937940" description="DUF732 domain-containing protein" evidence="1">
    <location>
        <begin position="25"/>
        <end position="159"/>
    </location>
</feature>
<evidence type="ECO:0000313" key="4">
    <source>
        <dbReference type="Proteomes" id="UP000010471"/>
    </source>
</evidence>